<feature type="compositionally biased region" description="Gly residues" evidence="1">
    <location>
        <begin position="121"/>
        <end position="130"/>
    </location>
</feature>
<accession>A0A484LUY9</accession>
<evidence type="ECO:0000313" key="3">
    <source>
        <dbReference type="Proteomes" id="UP000595140"/>
    </source>
</evidence>
<dbReference type="AlphaFoldDB" id="A0A484LUY9"/>
<reference evidence="2 3" key="1">
    <citation type="submission" date="2018-04" db="EMBL/GenBank/DDBJ databases">
        <authorList>
            <person name="Vogel A."/>
        </authorList>
    </citation>
    <scope>NUCLEOTIDE SEQUENCE [LARGE SCALE GENOMIC DNA]</scope>
</reference>
<feature type="compositionally biased region" description="Gly residues" evidence="1">
    <location>
        <begin position="67"/>
        <end position="76"/>
    </location>
</feature>
<protein>
    <submittedName>
        <fullName evidence="2">Uncharacterized protein</fullName>
    </submittedName>
</protein>
<organism evidence="2 3">
    <name type="scientific">Cuscuta campestris</name>
    <dbReference type="NCBI Taxonomy" id="132261"/>
    <lineage>
        <taxon>Eukaryota</taxon>
        <taxon>Viridiplantae</taxon>
        <taxon>Streptophyta</taxon>
        <taxon>Embryophyta</taxon>
        <taxon>Tracheophyta</taxon>
        <taxon>Spermatophyta</taxon>
        <taxon>Magnoliopsida</taxon>
        <taxon>eudicotyledons</taxon>
        <taxon>Gunneridae</taxon>
        <taxon>Pentapetalae</taxon>
        <taxon>asterids</taxon>
        <taxon>lamiids</taxon>
        <taxon>Solanales</taxon>
        <taxon>Convolvulaceae</taxon>
        <taxon>Cuscuteae</taxon>
        <taxon>Cuscuta</taxon>
        <taxon>Cuscuta subgen. Grammica</taxon>
        <taxon>Cuscuta sect. Cleistogrammica</taxon>
    </lineage>
</organism>
<evidence type="ECO:0000256" key="1">
    <source>
        <dbReference type="SAM" id="MobiDB-lite"/>
    </source>
</evidence>
<evidence type="ECO:0000313" key="2">
    <source>
        <dbReference type="EMBL" id="VFQ80019.1"/>
    </source>
</evidence>
<feature type="region of interest" description="Disordered" evidence="1">
    <location>
        <begin position="60"/>
        <end position="83"/>
    </location>
</feature>
<dbReference type="EMBL" id="OOIL02002044">
    <property type="protein sequence ID" value="VFQ80019.1"/>
    <property type="molecule type" value="Genomic_DNA"/>
</dbReference>
<gene>
    <name evidence="2" type="ORF">CCAM_LOCUS21795</name>
</gene>
<feature type="region of interest" description="Disordered" evidence="1">
    <location>
        <begin position="107"/>
        <end position="135"/>
    </location>
</feature>
<proteinExistence type="predicted"/>
<keyword evidence="3" id="KW-1185">Reference proteome</keyword>
<dbReference type="Proteomes" id="UP000595140">
    <property type="component" value="Unassembled WGS sequence"/>
</dbReference>
<sequence>MGSSQSREKRYRKYYTLTTTTTTAATYETRAAATPSAHLTFGYDGDQVHTRATNVVTAVDRRSNGGAPRGGGGGGQVDHEDDDEYIDLKATEYIARVRERLRLQNESEDGLDNAVRSEWSAGGGSGGGGDMVSPPCIDAQTEAYISSIREKLLLENHSK</sequence>
<name>A0A484LUY9_9ASTE</name>